<evidence type="ECO:0000259" key="1">
    <source>
        <dbReference type="Pfam" id="PF01909"/>
    </source>
</evidence>
<evidence type="ECO:0000313" key="2">
    <source>
        <dbReference type="EMBL" id="OGC22653.1"/>
    </source>
</evidence>
<gene>
    <name evidence="2" type="ORF">A2310_07830</name>
</gene>
<name>A0A1F4SSK0_UNCSA</name>
<feature type="domain" description="Polymerase nucleotidyl transferase" evidence="1">
    <location>
        <begin position="7"/>
        <end position="58"/>
    </location>
</feature>
<organism evidence="2 3">
    <name type="scientific">candidate division WOR-1 bacterium RIFOXYB2_FULL_37_13</name>
    <dbReference type="NCBI Taxonomy" id="1802579"/>
    <lineage>
        <taxon>Bacteria</taxon>
        <taxon>Bacillati</taxon>
        <taxon>Saganbacteria</taxon>
    </lineage>
</organism>
<evidence type="ECO:0000313" key="3">
    <source>
        <dbReference type="Proteomes" id="UP000178417"/>
    </source>
</evidence>
<proteinExistence type="predicted"/>
<dbReference type="Pfam" id="PF01909">
    <property type="entry name" value="NTP_transf_2"/>
    <property type="match status" value="1"/>
</dbReference>
<dbReference type="PANTHER" id="PTHR37030:SF1">
    <property type="entry name" value="NUCLEOTIDYLTRANSFERASE"/>
    <property type="match status" value="1"/>
</dbReference>
<dbReference type="Gene3D" id="3.30.460.10">
    <property type="entry name" value="Beta Polymerase, domain 2"/>
    <property type="match status" value="1"/>
</dbReference>
<dbReference type="AlphaFoldDB" id="A0A1F4SSK0"/>
<sequence>MIDENKIKEIKEKIANAVLPDKIILFGSYALGTQTIDSDIDLVVIANEKGSQHQKNIKVKRLFPGRDFSLDVFVFTSDEEKKYGMIRGTILNTAITTGKVLYERSQSCPTILLSK</sequence>
<dbReference type="InterPro" id="IPR043519">
    <property type="entry name" value="NT_sf"/>
</dbReference>
<accession>A0A1F4SSK0</accession>
<dbReference type="GO" id="GO:0016779">
    <property type="term" value="F:nucleotidyltransferase activity"/>
    <property type="evidence" value="ECO:0007669"/>
    <property type="project" value="InterPro"/>
</dbReference>
<dbReference type="Proteomes" id="UP000178417">
    <property type="component" value="Unassembled WGS sequence"/>
</dbReference>
<dbReference type="SUPFAM" id="SSF81301">
    <property type="entry name" value="Nucleotidyltransferase"/>
    <property type="match status" value="1"/>
</dbReference>
<dbReference type="CDD" id="cd05403">
    <property type="entry name" value="NT_KNTase_like"/>
    <property type="match status" value="1"/>
</dbReference>
<dbReference type="InterPro" id="IPR002934">
    <property type="entry name" value="Polymerase_NTP_transf_dom"/>
</dbReference>
<comment type="caution">
    <text evidence="2">The sequence shown here is derived from an EMBL/GenBank/DDBJ whole genome shotgun (WGS) entry which is preliminary data.</text>
</comment>
<dbReference type="PANTHER" id="PTHR37030">
    <property type="entry name" value="NUCLEOTIDYLTRANSFERASE"/>
    <property type="match status" value="1"/>
</dbReference>
<dbReference type="STRING" id="1802579.A2310_07830"/>
<protein>
    <recommendedName>
        <fullName evidence="1">Polymerase nucleotidyl transferase domain-containing protein</fullName>
    </recommendedName>
</protein>
<reference evidence="2 3" key="1">
    <citation type="journal article" date="2016" name="Nat. Commun.">
        <title>Thousands of microbial genomes shed light on interconnected biogeochemical processes in an aquifer system.</title>
        <authorList>
            <person name="Anantharaman K."/>
            <person name="Brown C.T."/>
            <person name="Hug L.A."/>
            <person name="Sharon I."/>
            <person name="Castelle C.J."/>
            <person name="Probst A.J."/>
            <person name="Thomas B.C."/>
            <person name="Singh A."/>
            <person name="Wilkins M.J."/>
            <person name="Karaoz U."/>
            <person name="Brodie E.L."/>
            <person name="Williams K.H."/>
            <person name="Hubbard S.S."/>
            <person name="Banfield J.F."/>
        </authorList>
    </citation>
    <scope>NUCLEOTIDE SEQUENCE [LARGE SCALE GENOMIC DNA]</scope>
</reference>
<dbReference type="EMBL" id="MEUB01000027">
    <property type="protein sequence ID" value="OGC22653.1"/>
    <property type="molecule type" value="Genomic_DNA"/>
</dbReference>